<dbReference type="Pfam" id="PF18901">
    <property type="entry name" value="DUF5657"/>
    <property type="match status" value="1"/>
</dbReference>
<evidence type="ECO:0000256" key="1">
    <source>
        <dbReference type="SAM" id="Phobius"/>
    </source>
</evidence>
<dbReference type="InterPro" id="IPR043716">
    <property type="entry name" value="DUF5657"/>
</dbReference>
<gene>
    <name evidence="2" type="ORF">A2188_02185</name>
</gene>
<accession>A0A1F8CR89</accession>
<feature type="transmembrane region" description="Helical" evidence="1">
    <location>
        <begin position="51"/>
        <end position="70"/>
    </location>
</feature>
<keyword evidence="1" id="KW-0472">Membrane</keyword>
<name>A0A1F8CR89_9BACT</name>
<keyword evidence="1" id="KW-0812">Transmembrane</keyword>
<feature type="transmembrane region" description="Helical" evidence="1">
    <location>
        <begin position="6"/>
        <end position="31"/>
    </location>
</feature>
<dbReference type="AlphaFoldDB" id="A0A1F8CR89"/>
<keyword evidence="1" id="KW-1133">Transmembrane helix</keyword>
<evidence type="ECO:0000313" key="3">
    <source>
        <dbReference type="Proteomes" id="UP000179241"/>
    </source>
</evidence>
<reference evidence="2 3" key="1">
    <citation type="journal article" date="2016" name="Nat. Commun.">
        <title>Thousands of microbial genomes shed light on interconnected biogeochemical processes in an aquifer system.</title>
        <authorList>
            <person name="Anantharaman K."/>
            <person name="Brown C.T."/>
            <person name="Hug L.A."/>
            <person name="Sharon I."/>
            <person name="Castelle C.J."/>
            <person name="Probst A.J."/>
            <person name="Thomas B.C."/>
            <person name="Singh A."/>
            <person name="Wilkins M.J."/>
            <person name="Karaoz U."/>
            <person name="Brodie E.L."/>
            <person name="Williams K.H."/>
            <person name="Hubbard S.S."/>
            <person name="Banfield J.F."/>
        </authorList>
    </citation>
    <scope>NUCLEOTIDE SEQUENCE [LARGE SCALE GENOMIC DNA]</scope>
</reference>
<evidence type="ECO:0000313" key="2">
    <source>
        <dbReference type="EMBL" id="OGM78278.1"/>
    </source>
</evidence>
<dbReference type="EMBL" id="MGHU01000003">
    <property type="protein sequence ID" value="OGM78278.1"/>
    <property type="molecule type" value="Genomic_DNA"/>
</dbReference>
<protein>
    <submittedName>
        <fullName evidence="2">Uncharacterized protein</fullName>
    </submittedName>
</protein>
<sequence>MILPVISIWLVAKVFLCFAIFLYIVFAFVIVRQVSIMLATLELGFETPIRILSWLHLLFAIAVFVLALLIL</sequence>
<comment type="caution">
    <text evidence="2">The sequence shown here is derived from an EMBL/GenBank/DDBJ whole genome shotgun (WGS) entry which is preliminary data.</text>
</comment>
<organism evidence="2 3">
    <name type="scientific">Candidatus Woesebacteria bacterium RIFOXYA1_FULL_43_9</name>
    <dbReference type="NCBI Taxonomy" id="1802534"/>
    <lineage>
        <taxon>Bacteria</taxon>
        <taxon>Candidatus Woeseibacteriota</taxon>
    </lineage>
</organism>
<proteinExistence type="predicted"/>
<dbReference type="Proteomes" id="UP000179241">
    <property type="component" value="Unassembled WGS sequence"/>
</dbReference>